<organism evidence="2 3">
    <name type="scientific">Flavisolibacter tropicus</name>
    <dbReference type="NCBI Taxonomy" id="1492898"/>
    <lineage>
        <taxon>Bacteria</taxon>
        <taxon>Pseudomonadati</taxon>
        <taxon>Bacteroidota</taxon>
        <taxon>Chitinophagia</taxon>
        <taxon>Chitinophagales</taxon>
        <taxon>Chitinophagaceae</taxon>
        <taxon>Flavisolibacter</taxon>
    </lineage>
</organism>
<protein>
    <recommendedName>
        <fullName evidence="4">DUF4140 domain-containing protein</fullName>
    </recommendedName>
</protein>
<dbReference type="AlphaFoldDB" id="A0A172TUX5"/>
<dbReference type="Proteomes" id="UP000077177">
    <property type="component" value="Chromosome"/>
</dbReference>
<feature type="chain" id="PRO_5008001200" description="DUF4140 domain-containing protein" evidence="1">
    <location>
        <begin position="24"/>
        <end position="240"/>
    </location>
</feature>
<dbReference type="STRING" id="1492898.SY85_10815"/>
<evidence type="ECO:0000256" key="1">
    <source>
        <dbReference type="SAM" id="SignalP"/>
    </source>
</evidence>
<keyword evidence="3" id="KW-1185">Reference proteome</keyword>
<evidence type="ECO:0000313" key="2">
    <source>
        <dbReference type="EMBL" id="ANE50921.1"/>
    </source>
</evidence>
<feature type="signal peptide" evidence="1">
    <location>
        <begin position="1"/>
        <end position="23"/>
    </location>
</feature>
<name>A0A172TUX5_9BACT</name>
<keyword evidence="1" id="KW-0732">Signal</keyword>
<reference evidence="2 3" key="2">
    <citation type="journal article" date="2016" name="Int. J. Syst. Evol. Microbiol.">
        <title>Flavisolibacter tropicus sp. nov., isolated from tropical soil.</title>
        <authorList>
            <person name="Lee J.J."/>
            <person name="Kang M.S."/>
            <person name="Kim G.S."/>
            <person name="Lee C.S."/>
            <person name="Lim S."/>
            <person name="Lee J."/>
            <person name="Roh S.H."/>
            <person name="Kang H."/>
            <person name="Ha J.M."/>
            <person name="Bae S."/>
            <person name="Jung H.Y."/>
            <person name="Kim M.K."/>
        </authorList>
    </citation>
    <scope>NUCLEOTIDE SEQUENCE [LARGE SCALE GENOMIC DNA]</scope>
    <source>
        <strain evidence="2 3">LCS9</strain>
    </source>
</reference>
<proteinExistence type="predicted"/>
<sequence>MKKNLILMSFLALSIFAFGQAQESITPQHKEKITSTDAVKITLPYSPEVVVKALNNFVLITGRAEAIKAKGFNLSEDMRLVNNNINGVDMHFFVTLKESDNPNVTDLYLNLASSTTNNEDNGVVSYFDMKEAKDYLDNLEIAITHFATDLQLQLQNKNLSKSKAATVRLNGEADKLNKKQQSLQQAINREYDSKKYDRLTKRIHVVNQKVDKNIINQSNQRAETFKQSIALAILINRIKA</sequence>
<reference evidence="3" key="1">
    <citation type="submission" date="2015-01" db="EMBL/GenBank/DDBJ databases">
        <title>Flavisolibacter sp./LCS9/ whole genome sequencing.</title>
        <authorList>
            <person name="Kim M.K."/>
            <person name="Srinivasan S."/>
            <person name="Lee J.-J."/>
        </authorList>
    </citation>
    <scope>NUCLEOTIDE SEQUENCE [LARGE SCALE GENOMIC DNA]</scope>
    <source>
        <strain evidence="3">LCS9</strain>
    </source>
</reference>
<accession>A0A172TUX5</accession>
<dbReference type="KEGG" id="fla:SY85_10815"/>
<evidence type="ECO:0000313" key="3">
    <source>
        <dbReference type="Proteomes" id="UP000077177"/>
    </source>
</evidence>
<dbReference type="RefSeq" id="WP_066404382.1">
    <property type="nucleotide sequence ID" value="NZ_CP011390.1"/>
</dbReference>
<gene>
    <name evidence="2" type="ORF">SY85_10815</name>
</gene>
<evidence type="ECO:0008006" key="4">
    <source>
        <dbReference type="Google" id="ProtNLM"/>
    </source>
</evidence>
<dbReference type="EMBL" id="CP011390">
    <property type="protein sequence ID" value="ANE50921.1"/>
    <property type="molecule type" value="Genomic_DNA"/>
</dbReference>